<protein>
    <submittedName>
        <fullName evidence="1">Uncharacterized protein</fullName>
    </submittedName>
</protein>
<evidence type="ECO:0000313" key="1">
    <source>
        <dbReference type="Ensembl" id="ENSSPAP00000022111.1"/>
    </source>
</evidence>
<reference evidence="1" key="1">
    <citation type="submission" date="2023-09" db="UniProtKB">
        <authorList>
            <consortium name="Ensembl"/>
        </authorList>
    </citation>
    <scope>IDENTIFICATION</scope>
</reference>
<proteinExistence type="predicted"/>
<organism evidence="1">
    <name type="scientific">Stegastes partitus</name>
    <name type="common">bicolor damselfish</name>
    <dbReference type="NCBI Taxonomy" id="144197"/>
    <lineage>
        <taxon>Eukaryota</taxon>
        <taxon>Metazoa</taxon>
        <taxon>Chordata</taxon>
        <taxon>Craniata</taxon>
        <taxon>Vertebrata</taxon>
        <taxon>Euteleostomi</taxon>
        <taxon>Actinopterygii</taxon>
        <taxon>Neopterygii</taxon>
        <taxon>Teleostei</taxon>
        <taxon>Neoteleostei</taxon>
        <taxon>Acanthomorphata</taxon>
        <taxon>Ovalentaria</taxon>
        <taxon>Pomacentridae</taxon>
        <taxon>Stegastes</taxon>
    </lineage>
</organism>
<accession>A0A3B5ANU8</accession>
<dbReference type="Ensembl" id="ENSSPAT00000022460.1">
    <property type="protein sequence ID" value="ENSSPAP00000022111.1"/>
    <property type="gene ID" value="ENSSPAG00000016699.1"/>
</dbReference>
<sequence>SCNGCLWEREQQGHTTQRSALGLMRPTQCAAALWVKAELCRCRLNGAIVVELKNAESCFGYTTNFYFCFLQSMCFFFSFCNLTKQEKSF</sequence>
<dbReference type="AlphaFoldDB" id="A0A3B5ANU8"/>
<name>A0A3B5ANU8_9TELE</name>